<reference evidence="9 10" key="1">
    <citation type="journal article" date="2024" name="Science">
        <title>Giant polyketide synthase enzymes in the biosynthesis of giant marine polyether toxins.</title>
        <authorList>
            <person name="Fallon T.R."/>
            <person name="Shende V.V."/>
            <person name="Wierzbicki I.H."/>
            <person name="Pendleton A.L."/>
            <person name="Watervoot N.F."/>
            <person name="Auber R.P."/>
            <person name="Gonzalez D.J."/>
            <person name="Wisecaver J.H."/>
            <person name="Moore B.S."/>
        </authorList>
    </citation>
    <scope>NUCLEOTIDE SEQUENCE [LARGE SCALE GENOMIC DNA]</scope>
    <source>
        <strain evidence="9 10">12B1</strain>
    </source>
</reference>
<gene>
    <name evidence="9" type="ORF">AB1Y20_009990</name>
</gene>
<dbReference type="InterPro" id="IPR044669">
    <property type="entry name" value="YneE/VCCN1/2-like"/>
</dbReference>
<evidence type="ECO:0008006" key="11">
    <source>
        <dbReference type="Google" id="ProtNLM"/>
    </source>
</evidence>
<name>A0AB34K5T8_PRYPA</name>
<evidence type="ECO:0000313" key="10">
    <source>
        <dbReference type="Proteomes" id="UP001515480"/>
    </source>
</evidence>
<keyword evidence="2" id="KW-0813">Transport</keyword>
<comment type="subcellular location">
    <subcellularLocation>
        <location evidence="1">Membrane</location>
        <topology evidence="1">Multi-pass membrane protein</topology>
    </subcellularLocation>
</comment>
<sequence>MTRARKRAHHLGTFSTPKKDQKDAITLSTKARRQGALFSEAMLLYPHSFSGLPLLFTVAGSAIPRAVFPALLSTMLCLIIEKSLSPEFLSHLMAHPYPYTVFANVVGFALVFRTNIAYNRYWEGIGHLRTMSAKWGDAAINIISFDCHEKAPGEGEHTLKSTRLQFYAAICHNFSLMHALACAHLRREVRLRNFKSAQVWPKVNISRRPIKATAEPLDCAYGLRQSFWPSGYNKHLQKNPLSVLGGLSDSEKHMLENLDSEARVAYVYTRLLALVNTRRAGGGLWVDPPAVSRIHQQLSDGSLGFYQASKLEDTPLPFPYAQMVSVVLFIFAITYPMLASAKASGYDGMTAHWLAPSLSFIVVLCYFALHEVARELEDPFIHPPNEAPVVALQHTFNSRIVTGWEAAEYIYSTENVPDGMSGLGLRGIVGTGAEVLSEQWGRRHEIQEQVLQHQLTAPVVTPPRSSSRIRTGDSASVSLQSLPSVELSDASINLTPRRDRSCRWNHMQSVN</sequence>
<evidence type="ECO:0000256" key="3">
    <source>
        <dbReference type="ARBA" id="ARBA00022692"/>
    </source>
</evidence>
<comment type="caution">
    <text evidence="9">The sequence shown here is derived from an EMBL/GenBank/DDBJ whole genome shotgun (WGS) entry which is preliminary data.</text>
</comment>
<evidence type="ECO:0000256" key="7">
    <source>
        <dbReference type="SAM" id="MobiDB-lite"/>
    </source>
</evidence>
<dbReference type="GO" id="GO:0005254">
    <property type="term" value="F:chloride channel activity"/>
    <property type="evidence" value="ECO:0007669"/>
    <property type="project" value="InterPro"/>
</dbReference>
<keyword evidence="6 8" id="KW-0472">Membrane</keyword>
<feature type="transmembrane region" description="Helical" evidence="8">
    <location>
        <begin position="37"/>
        <end position="56"/>
    </location>
</feature>
<dbReference type="GO" id="GO:0016020">
    <property type="term" value="C:membrane"/>
    <property type="evidence" value="ECO:0007669"/>
    <property type="project" value="UniProtKB-SubCell"/>
</dbReference>
<protein>
    <recommendedName>
        <fullName evidence="11">Bestrophin homolog</fullName>
    </recommendedName>
</protein>
<evidence type="ECO:0000256" key="4">
    <source>
        <dbReference type="ARBA" id="ARBA00022989"/>
    </source>
</evidence>
<feature type="transmembrane region" description="Helical" evidence="8">
    <location>
        <begin position="320"/>
        <end position="338"/>
    </location>
</feature>
<evidence type="ECO:0000256" key="1">
    <source>
        <dbReference type="ARBA" id="ARBA00004141"/>
    </source>
</evidence>
<dbReference type="PANTHER" id="PTHR33281:SF20">
    <property type="match status" value="1"/>
</dbReference>
<keyword evidence="10" id="KW-1185">Reference proteome</keyword>
<keyword evidence="3 8" id="KW-0812">Transmembrane</keyword>
<feature type="transmembrane region" description="Helical" evidence="8">
    <location>
        <begin position="92"/>
        <end position="112"/>
    </location>
</feature>
<evidence type="ECO:0000256" key="8">
    <source>
        <dbReference type="SAM" id="Phobius"/>
    </source>
</evidence>
<feature type="compositionally biased region" description="Basic residues" evidence="7">
    <location>
        <begin position="1"/>
        <end position="10"/>
    </location>
</feature>
<evidence type="ECO:0000256" key="6">
    <source>
        <dbReference type="ARBA" id="ARBA00023136"/>
    </source>
</evidence>
<organism evidence="9 10">
    <name type="scientific">Prymnesium parvum</name>
    <name type="common">Toxic golden alga</name>
    <dbReference type="NCBI Taxonomy" id="97485"/>
    <lineage>
        <taxon>Eukaryota</taxon>
        <taxon>Haptista</taxon>
        <taxon>Haptophyta</taxon>
        <taxon>Prymnesiophyceae</taxon>
        <taxon>Prymnesiales</taxon>
        <taxon>Prymnesiaceae</taxon>
        <taxon>Prymnesium</taxon>
    </lineage>
</organism>
<dbReference type="EMBL" id="JBGBPQ010000002">
    <property type="protein sequence ID" value="KAL1528653.1"/>
    <property type="molecule type" value="Genomic_DNA"/>
</dbReference>
<dbReference type="Proteomes" id="UP001515480">
    <property type="component" value="Unassembled WGS sequence"/>
</dbReference>
<evidence type="ECO:0000313" key="9">
    <source>
        <dbReference type="EMBL" id="KAL1528653.1"/>
    </source>
</evidence>
<dbReference type="PANTHER" id="PTHR33281">
    <property type="entry name" value="UPF0187 PROTEIN YNEE"/>
    <property type="match status" value="1"/>
</dbReference>
<dbReference type="AlphaFoldDB" id="A0AB34K5T8"/>
<feature type="region of interest" description="Disordered" evidence="7">
    <location>
        <begin position="1"/>
        <end position="24"/>
    </location>
</feature>
<evidence type="ECO:0000256" key="2">
    <source>
        <dbReference type="ARBA" id="ARBA00022448"/>
    </source>
</evidence>
<keyword evidence="5" id="KW-0406">Ion transport</keyword>
<accession>A0AB34K5T8</accession>
<evidence type="ECO:0000256" key="5">
    <source>
        <dbReference type="ARBA" id="ARBA00023065"/>
    </source>
</evidence>
<proteinExistence type="predicted"/>
<feature type="transmembrane region" description="Helical" evidence="8">
    <location>
        <begin position="350"/>
        <end position="369"/>
    </location>
</feature>
<dbReference type="Pfam" id="PF25539">
    <property type="entry name" value="Bestrophin_2"/>
    <property type="match status" value="2"/>
</dbReference>
<keyword evidence="4 8" id="KW-1133">Transmembrane helix</keyword>